<protein>
    <recommendedName>
        <fullName evidence="4">HTH lysR-type domain-containing protein</fullName>
    </recommendedName>
</protein>
<dbReference type="Proteomes" id="UP001142400">
    <property type="component" value="Unassembled WGS sequence"/>
</dbReference>
<comment type="caution">
    <text evidence="2">The sequence shown here is derived from an EMBL/GenBank/DDBJ whole genome shotgun (WGS) entry which is preliminary data.</text>
</comment>
<accession>A0A9X2RTJ6</accession>
<evidence type="ECO:0000256" key="1">
    <source>
        <dbReference type="SAM" id="MobiDB-lite"/>
    </source>
</evidence>
<evidence type="ECO:0008006" key="4">
    <source>
        <dbReference type="Google" id="ProtNLM"/>
    </source>
</evidence>
<dbReference type="AlphaFoldDB" id="A0A9X2RTJ6"/>
<feature type="region of interest" description="Disordered" evidence="1">
    <location>
        <begin position="666"/>
        <end position="686"/>
    </location>
</feature>
<dbReference type="EMBL" id="JANIIC010000014">
    <property type="protein sequence ID" value="MCQ8830322.1"/>
    <property type="molecule type" value="Genomic_DNA"/>
</dbReference>
<dbReference type="Gene3D" id="1.10.10.10">
    <property type="entry name" value="Winged helix-like DNA-binding domain superfamily/Winged helix DNA-binding domain"/>
    <property type="match status" value="1"/>
</dbReference>
<dbReference type="SUPFAM" id="SSF46785">
    <property type="entry name" value="Winged helix' DNA-binding domain"/>
    <property type="match status" value="1"/>
</dbReference>
<gene>
    <name evidence="2" type="ORF">NQU54_14920</name>
</gene>
<dbReference type="RefSeq" id="WP_257631471.1">
    <property type="nucleotide sequence ID" value="NZ_JANIIC010000014.1"/>
</dbReference>
<dbReference type="InterPro" id="IPR036388">
    <property type="entry name" value="WH-like_DNA-bd_sf"/>
</dbReference>
<feature type="compositionally biased region" description="Basic and acidic residues" evidence="1">
    <location>
        <begin position="675"/>
        <end position="686"/>
    </location>
</feature>
<organism evidence="2 3">
    <name type="scientific">Streptomyces malaysiensis subsp. samsunensis</name>
    <dbReference type="NCBI Taxonomy" id="459658"/>
    <lineage>
        <taxon>Bacteria</taxon>
        <taxon>Bacillati</taxon>
        <taxon>Actinomycetota</taxon>
        <taxon>Actinomycetes</taxon>
        <taxon>Kitasatosporales</taxon>
        <taxon>Streptomycetaceae</taxon>
        <taxon>Streptomyces</taxon>
        <taxon>Streptomyces violaceusniger group</taxon>
    </lineage>
</organism>
<evidence type="ECO:0000313" key="2">
    <source>
        <dbReference type="EMBL" id="MCQ8830322.1"/>
    </source>
</evidence>
<evidence type="ECO:0000313" key="3">
    <source>
        <dbReference type="Proteomes" id="UP001142400"/>
    </source>
</evidence>
<dbReference type="InterPro" id="IPR036390">
    <property type="entry name" value="WH_DNA-bd_sf"/>
</dbReference>
<reference evidence="2" key="1">
    <citation type="submission" date="2022-06" db="EMBL/GenBank/DDBJ databases">
        <title>WGS of actinobacteria.</title>
        <authorList>
            <person name="Thawai C."/>
        </authorList>
    </citation>
    <scope>NUCLEOTIDE SEQUENCE</scope>
    <source>
        <strain evidence="2">DSM 42010</strain>
    </source>
</reference>
<proteinExistence type="predicted"/>
<keyword evidence="3" id="KW-1185">Reference proteome</keyword>
<sequence length="686" mass="77070">MLAAQRYITTLLNGEPAARPTALAEVKQRYALAWRILRGLHTIADRAPEVLHTVVTECGGELPQLTSEDVGHDAHNAAIGTALARIALHPGHADHEALFEWILEADRSLLKTSKNNIGAMADRWTWSGPELVGRVLAKLDPQATLHARLRYASASPRPRWPDLHADAITRRATMIPAMLWPGWTMRLLPRPKDNKDPRAGTFRRGCSSFLLLPGGPPQLNFERVGPLLGNHEINTDRDSIERRLYLDHDLTPLASTLAQLARALDQHGSPIDYARRRAPFTSTTVTLDLDRYARLCAQQGWNPGQRHRVLLMRAYLLMLLTGEVRPPPEGASYRFAWHCSEFRFHAPRALRSFLRQQAEDNLTHHKIIEPVTWEPPQAWVAGVRWPGLSPTDVVTAEFRDLLAMAGTVHEAADALGLATEHVRLYCDLTETGAATPSHVIGKHLSTRTVRKAKIREGVLAPDQLRDLYVNQKLELTHIANLASCRPGTVRRLLRQEGIPLRPRPRRIPDRPGITREWLHNEYIERQRDIANLARERGVTHYHLTKMAKAWGIPIRPSGGHCYSAVGHLDLRHPLSEDMRKVVMTAQAIDRLRAVTQVPGHASFAAAARRNSTGSDHAFRQRVIRIEKTVGFQIIDRAAKPLAPTERGREFLREAHEILHTADAVQELARPGSRRAAPDPRHQITDQ</sequence>
<name>A0A9X2RTJ6_STRMQ</name>